<evidence type="ECO:0000256" key="2">
    <source>
        <dbReference type="ARBA" id="ARBA00022692"/>
    </source>
</evidence>
<dbReference type="EMBL" id="AZFA01000013">
    <property type="protein sequence ID" value="KRL66606.1"/>
    <property type="molecule type" value="Genomic_DNA"/>
</dbReference>
<comment type="caution">
    <text evidence="6">The sequence shown here is derived from an EMBL/GenBank/DDBJ whole genome shotgun (WGS) entry which is preliminary data.</text>
</comment>
<feature type="transmembrane region" description="Helical" evidence="5">
    <location>
        <begin position="21"/>
        <end position="41"/>
    </location>
</feature>
<dbReference type="PATRIC" id="fig|1423815.3.peg.487"/>
<keyword evidence="2 5" id="KW-0812">Transmembrane</keyword>
<keyword evidence="7" id="KW-1185">Reference proteome</keyword>
<dbReference type="STRING" id="1423815.FC27_GL000480"/>
<feature type="transmembrane region" description="Helical" evidence="5">
    <location>
        <begin position="78"/>
        <end position="100"/>
    </location>
</feature>
<evidence type="ECO:0000256" key="1">
    <source>
        <dbReference type="ARBA" id="ARBA00022475"/>
    </source>
</evidence>
<organism evidence="6 7">
    <name type="scientific">Companilactobacillus versmoldensis DSM 14857 = KCTC 3814</name>
    <dbReference type="NCBI Taxonomy" id="1423815"/>
    <lineage>
        <taxon>Bacteria</taxon>
        <taxon>Bacillati</taxon>
        <taxon>Bacillota</taxon>
        <taxon>Bacilli</taxon>
        <taxon>Lactobacillales</taxon>
        <taxon>Lactobacillaceae</taxon>
        <taxon>Companilactobacillus</taxon>
    </lineage>
</organism>
<evidence type="ECO:0000256" key="3">
    <source>
        <dbReference type="ARBA" id="ARBA00022989"/>
    </source>
</evidence>
<feature type="transmembrane region" description="Helical" evidence="5">
    <location>
        <begin position="47"/>
        <end position="66"/>
    </location>
</feature>
<keyword evidence="3 5" id="KW-1133">Transmembrane helix</keyword>
<name>A0A0R1SDG4_9LACO</name>
<dbReference type="Pfam" id="PF07457">
    <property type="entry name" value="DUF1516"/>
    <property type="match status" value="1"/>
</dbReference>
<dbReference type="InterPro" id="IPR010899">
    <property type="entry name" value="UPF0344"/>
</dbReference>
<evidence type="ECO:0000256" key="5">
    <source>
        <dbReference type="SAM" id="Phobius"/>
    </source>
</evidence>
<dbReference type="AlphaFoldDB" id="A0A0R1SDG4"/>
<reference evidence="6 7" key="1">
    <citation type="journal article" date="2015" name="Genome Announc.">
        <title>Expanding the biotechnology potential of lactobacilli through comparative genomics of 213 strains and associated genera.</title>
        <authorList>
            <person name="Sun Z."/>
            <person name="Harris H.M."/>
            <person name="McCann A."/>
            <person name="Guo C."/>
            <person name="Argimon S."/>
            <person name="Zhang W."/>
            <person name="Yang X."/>
            <person name="Jeffery I.B."/>
            <person name="Cooney J.C."/>
            <person name="Kagawa T.F."/>
            <person name="Liu W."/>
            <person name="Song Y."/>
            <person name="Salvetti E."/>
            <person name="Wrobel A."/>
            <person name="Rasinkangas P."/>
            <person name="Parkhill J."/>
            <person name="Rea M.C."/>
            <person name="O'Sullivan O."/>
            <person name="Ritari J."/>
            <person name="Douillard F.P."/>
            <person name="Paul Ross R."/>
            <person name="Yang R."/>
            <person name="Briner A.E."/>
            <person name="Felis G.E."/>
            <person name="de Vos W.M."/>
            <person name="Barrangou R."/>
            <person name="Klaenhammer T.R."/>
            <person name="Caufield P.W."/>
            <person name="Cui Y."/>
            <person name="Zhang H."/>
            <person name="O'Toole P.W."/>
        </authorList>
    </citation>
    <scope>NUCLEOTIDE SEQUENCE [LARGE SCALE GENOMIC DNA]</scope>
    <source>
        <strain evidence="6 7">DSM 14857</strain>
    </source>
</reference>
<sequence>MTIMVLLALFTNSLTKVYEMITRLGYIVIIVTGIFLFPHAWQSEPTLLIIKVILAILLIALIEIAFARKNSGRLTVQAVWAVIVFIIVVAIVGFALAGWYPFV</sequence>
<protein>
    <recommendedName>
        <fullName evidence="8">DUF1516 family protein</fullName>
    </recommendedName>
</protein>
<evidence type="ECO:0008006" key="8">
    <source>
        <dbReference type="Google" id="ProtNLM"/>
    </source>
</evidence>
<keyword evidence="1" id="KW-1003">Cell membrane</keyword>
<evidence type="ECO:0000313" key="7">
    <source>
        <dbReference type="Proteomes" id="UP000051647"/>
    </source>
</evidence>
<gene>
    <name evidence="6" type="ORF">FC27_GL000480</name>
</gene>
<dbReference type="eggNOG" id="ENOG5033A1U">
    <property type="taxonomic scope" value="Bacteria"/>
</dbReference>
<evidence type="ECO:0000256" key="4">
    <source>
        <dbReference type="ARBA" id="ARBA00023136"/>
    </source>
</evidence>
<proteinExistence type="predicted"/>
<keyword evidence="4 5" id="KW-0472">Membrane</keyword>
<accession>A0A0R1SDG4</accession>
<dbReference type="Proteomes" id="UP000051647">
    <property type="component" value="Unassembled WGS sequence"/>
</dbReference>
<evidence type="ECO:0000313" key="6">
    <source>
        <dbReference type="EMBL" id="KRL66606.1"/>
    </source>
</evidence>